<feature type="binding site" evidence="7">
    <location>
        <begin position="11"/>
        <end position="12"/>
    </location>
    <ligand>
        <name>substrate</name>
    </ligand>
</feature>
<protein>
    <recommendedName>
        <fullName evidence="2 7">Glutamate racemase</fullName>
        <ecNumber evidence="2 7">5.1.1.3</ecNumber>
    </recommendedName>
</protein>
<keyword evidence="4 7" id="KW-0573">Peptidoglycan synthesis</keyword>
<reference evidence="8" key="1">
    <citation type="submission" date="2021-03" db="EMBL/GenBank/DDBJ databases">
        <title>Ottowia sp. 27C isolated from the cloaca of a Giant Asian pond turtle (Heosemys grandis).</title>
        <authorList>
            <person name="Spergser J."/>
            <person name="Busse H.-J."/>
        </authorList>
    </citation>
    <scope>NUCLEOTIDE SEQUENCE</scope>
    <source>
        <strain evidence="8">27C</strain>
    </source>
</reference>
<dbReference type="GO" id="GO:0071555">
    <property type="term" value="P:cell wall organization"/>
    <property type="evidence" value="ECO:0007669"/>
    <property type="project" value="UniProtKB-KW"/>
</dbReference>
<evidence type="ECO:0000256" key="1">
    <source>
        <dbReference type="ARBA" id="ARBA00001602"/>
    </source>
</evidence>
<dbReference type="HAMAP" id="MF_00258">
    <property type="entry name" value="Glu_racemase"/>
    <property type="match status" value="1"/>
</dbReference>
<keyword evidence="3 7" id="KW-0133">Cell shape</keyword>
<dbReference type="SUPFAM" id="SSF53681">
    <property type="entry name" value="Aspartate/glutamate racemase"/>
    <property type="match status" value="2"/>
</dbReference>
<dbReference type="PROSITE" id="PS00923">
    <property type="entry name" value="ASP_GLU_RACEMASE_1"/>
    <property type="match status" value="1"/>
</dbReference>
<proteinExistence type="inferred from homology"/>
<accession>A0A975CG40</accession>
<dbReference type="InterPro" id="IPR018187">
    <property type="entry name" value="Asp/Glu_racemase_AS_1"/>
</dbReference>
<dbReference type="GO" id="GO:0008881">
    <property type="term" value="F:glutamate racemase activity"/>
    <property type="evidence" value="ECO:0007669"/>
    <property type="project" value="UniProtKB-UniRule"/>
</dbReference>
<feature type="active site" description="Proton donor/acceptor" evidence="7">
    <location>
        <position position="193"/>
    </location>
</feature>
<dbReference type="InterPro" id="IPR001920">
    <property type="entry name" value="Asp/Glu_race"/>
</dbReference>
<dbReference type="EMBL" id="CP071796">
    <property type="protein sequence ID" value="QTD44242.1"/>
    <property type="molecule type" value="Genomic_DNA"/>
</dbReference>
<comment type="pathway">
    <text evidence="7">Cell wall biogenesis; peptidoglycan biosynthesis.</text>
</comment>
<comment type="similarity">
    <text evidence="7">Belongs to the aspartate/glutamate racemases family.</text>
</comment>
<keyword evidence="6 7" id="KW-0961">Cell wall biogenesis/degradation</keyword>
<feature type="binding site" evidence="7">
    <location>
        <begin position="76"/>
        <end position="77"/>
    </location>
    <ligand>
        <name>substrate</name>
    </ligand>
</feature>
<evidence type="ECO:0000256" key="5">
    <source>
        <dbReference type="ARBA" id="ARBA00023235"/>
    </source>
</evidence>
<feature type="active site" description="Proton donor/acceptor" evidence="7">
    <location>
        <position position="75"/>
    </location>
</feature>
<dbReference type="KEGG" id="otd:J1M35_14070"/>
<dbReference type="PANTHER" id="PTHR21198:SF2">
    <property type="entry name" value="GLUTAMATE RACEMASE"/>
    <property type="match status" value="1"/>
</dbReference>
<name>A0A975CG40_9BURK</name>
<dbReference type="NCBIfam" id="TIGR00067">
    <property type="entry name" value="glut_race"/>
    <property type="match status" value="1"/>
</dbReference>
<dbReference type="EC" id="5.1.1.3" evidence="2 7"/>
<feature type="binding site" evidence="7">
    <location>
        <begin position="194"/>
        <end position="195"/>
    </location>
    <ligand>
        <name>substrate</name>
    </ligand>
</feature>
<dbReference type="GO" id="GO:0009252">
    <property type="term" value="P:peptidoglycan biosynthetic process"/>
    <property type="evidence" value="ECO:0007669"/>
    <property type="project" value="UniProtKB-UniRule"/>
</dbReference>
<comment type="function">
    <text evidence="7">Provides the (R)-glutamate required for cell wall biosynthesis.</text>
</comment>
<keyword evidence="9" id="KW-1185">Reference proteome</keyword>
<feature type="binding site" evidence="7">
    <location>
        <begin position="43"/>
        <end position="44"/>
    </location>
    <ligand>
        <name>substrate</name>
    </ligand>
</feature>
<dbReference type="PANTHER" id="PTHR21198">
    <property type="entry name" value="GLUTAMATE RACEMASE"/>
    <property type="match status" value="1"/>
</dbReference>
<dbReference type="Pfam" id="PF01177">
    <property type="entry name" value="Asp_Glu_race"/>
    <property type="match status" value="1"/>
</dbReference>
<organism evidence="8 9">
    <name type="scientific">Ottowia testudinis</name>
    <dbReference type="NCBI Taxonomy" id="2816950"/>
    <lineage>
        <taxon>Bacteria</taxon>
        <taxon>Pseudomonadati</taxon>
        <taxon>Pseudomonadota</taxon>
        <taxon>Betaproteobacteria</taxon>
        <taxon>Burkholderiales</taxon>
        <taxon>Comamonadaceae</taxon>
        <taxon>Ottowia</taxon>
    </lineage>
</organism>
<evidence type="ECO:0000313" key="9">
    <source>
        <dbReference type="Proteomes" id="UP000663903"/>
    </source>
</evidence>
<keyword evidence="5 7" id="KW-0413">Isomerase</keyword>
<evidence type="ECO:0000256" key="3">
    <source>
        <dbReference type="ARBA" id="ARBA00022960"/>
    </source>
</evidence>
<dbReference type="AlphaFoldDB" id="A0A975CG40"/>
<evidence type="ECO:0000313" key="8">
    <source>
        <dbReference type="EMBL" id="QTD44242.1"/>
    </source>
</evidence>
<evidence type="ECO:0000256" key="6">
    <source>
        <dbReference type="ARBA" id="ARBA00023316"/>
    </source>
</evidence>
<dbReference type="RefSeq" id="WP_208007809.1">
    <property type="nucleotide sequence ID" value="NZ_CP071796.1"/>
</dbReference>
<dbReference type="Proteomes" id="UP000663903">
    <property type="component" value="Chromosome"/>
</dbReference>
<evidence type="ECO:0000256" key="2">
    <source>
        <dbReference type="ARBA" id="ARBA00013090"/>
    </source>
</evidence>
<dbReference type="InterPro" id="IPR015942">
    <property type="entry name" value="Asp/Glu/hydantoin_racemase"/>
</dbReference>
<dbReference type="Gene3D" id="3.40.50.1860">
    <property type="match status" value="2"/>
</dbReference>
<comment type="catalytic activity">
    <reaction evidence="1 7">
        <text>L-glutamate = D-glutamate</text>
        <dbReference type="Rhea" id="RHEA:12813"/>
        <dbReference type="ChEBI" id="CHEBI:29985"/>
        <dbReference type="ChEBI" id="CHEBI:29986"/>
        <dbReference type="EC" id="5.1.1.3"/>
    </reaction>
</comment>
<evidence type="ECO:0000256" key="7">
    <source>
        <dbReference type="HAMAP-Rule" id="MF_00258"/>
    </source>
</evidence>
<evidence type="ECO:0000256" key="4">
    <source>
        <dbReference type="ARBA" id="ARBA00022984"/>
    </source>
</evidence>
<gene>
    <name evidence="7 8" type="primary">murI</name>
    <name evidence="8" type="ORF">J1M35_14070</name>
</gene>
<dbReference type="InterPro" id="IPR004391">
    <property type="entry name" value="Glu_race"/>
</dbReference>
<sequence length="267" mass="27625">MAPQGPIGVFDSGIGGLSVLRALLAELPHERFVYLADNAHAPYGERSHDFVLARSRAVRRQLVDEHGIQALVIACNTATAAAVHMLRAESPRLPIVGIEPALKPAVARTRTGHIGVLATRGTLESGKFQALRQSLGDTVRVTQIACDGLADAIEKEAAGAHWAGATALIEQYVGALGPLGGAPGQIDTLVLGCTHYPLAAAQFDASLAGRAVTLIDPAHAVARRTAAVLAARPAPDPSPHALPGGARVRLLASGGPSALHAAARRWL</sequence>
<dbReference type="GO" id="GO:0008360">
    <property type="term" value="P:regulation of cell shape"/>
    <property type="evidence" value="ECO:0007669"/>
    <property type="project" value="UniProtKB-KW"/>
</dbReference>